<keyword evidence="3" id="KW-1185">Reference proteome</keyword>
<proteinExistence type="predicted"/>
<evidence type="ECO:0000313" key="3">
    <source>
        <dbReference type="Proteomes" id="UP000322234"/>
    </source>
</evidence>
<accession>A0A6B0R1V1</accession>
<sequence>MTCVPTQAHPKGHSNCLAASCSDALALKLPVSERGRSGGRQGPVESVGQAAWRPASSHSRWESGEAAGAARALHVSVGPGDEVGGLGVSSGLSGVCVQAGVLWVGDVTPCRRAIVPGPWVGSTLRTLPRVWRQPGFS</sequence>
<feature type="region of interest" description="Disordered" evidence="1">
    <location>
        <begin position="33"/>
        <end position="64"/>
    </location>
</feature>
<gene>
    <name evidence="2" type="ORF">E5288_WYG018782</name>
</gene>
<organism evidence="2 3">
    <name type="scientific">Bos mutus</name>
    <name type="common">wild yak</name>
    <dbReference type="NCBI Taxonomy" id="72004"/>
    <lineage>
        <taxon>Eukaryota</taxon>
        <taxon>Metazoa</taxon>
        <taxon>Chordata</taxon>
        <taxon>Craniata</taxon>
        <taxon>Vertebrata</taxon>
        <taxon>Euteleostomi</taxon>
        <taxon>Mammalia</taxon>
        <taxon>Eutheria</taxon>
        <taxon>Laurasiatheria</taxon>
        <taxon>Artiodactyla</taxon>
        <taxon>Ruminantia</taxon>
        <taxon>Pecora</taxon>
        <taxon>Bovidae</taxon>
        <taxon>Bovinae</taxon>
        <taxon>Bos</taxon>
    </lineage>
</organism>
<name>A0A6B0R1V1_9CETA</name>
<protein>
    <submittedName>
        <fullName evidence="2">Uncharacterized protein</fullName>
    </submittedName>
</protein>
<dbReference type="AlphaFoldDB" id="A0A6B0R1V1"/>
<evidence type="ECO:0000313" key="2">
    <source>
        <dbReference type="EMBL" id="MXQ83232.1"/>
    </source>
</evidence>
<comment type="caution">
    <text evidence="2">The sequence shown here is derived from an EMBL/GenBank/DDBJ whole genome shotgun (WGS) entry which is preliminary data.</text>
</comment>
<reference evidence="2" key="1">
    <citation type="submission" date="2019-10" db="EMBL/GenBank/DDBJ databases">
        <title>The sequence and de novo assembly of the wild yak genome.</title>
        <authorList>
            <person name="Liu Y."/>
        </authorList>
    </citation>
    <scope>NUCLEOTIDE SEQUENCE [LARGE SCALE GENOMIC DNA]</scope>
    <source>
        <strain evidence="2">WY2019</strain>
    </source>
</reference>
<dbReference type="Proteomes" id="UP000322234">
    <property type="component" value="Unassembled WGS sequence"/>
</dbReference>
<dbReference type="EMBL" id="VBQZ03000015">
    <property type="protein sequence ID" value="MXQ83232.1"/>
    <property type="molecule type" value="Genomic_DNA"/>
</dbReference>
<evidence type="ECO:0000256" key="1">
    <source>
        <dbReference type="SAM" id="MobiDB-lite"/>
    </source>
</evidence>